<dbReference type="Gene3D" id="3.30.60.30">
    <property type="match status" value="1"/>
</dbReference>
<keyword evidence="6" id="KW-1185">Reference proteome</keyword>
<dbReference type="InterPro" id="IPR050159">
    <property type="entry name" value="Kazal-type_SerProtInhib"/>
</dbReference>
<evidence type="ECO:0000259" key="5">
    <source>
        <dbReference type="PROSITE" id="PS51465"/>
    </source>
</evidence>
<dbReference type="AlphaFoldDB" id="A0A6P6EFP7"/>
<feature type="signal peptide" evidence="4">
    <location>
        <begin position="1"/>
        <end position="22"/>
    </location>
</feature>
<dbReference type="RefSeq" id="XP_023571151.1">
    <property type="nucleotide sequence ID" value="XM_023715383.1"/>
</dbReference>
<dbReference type="Proteomes" id="UP000515203">
    <property type="component" value="Unplaced"/>
</dbReference>
<dbReference type="PANTHER" id="PTHR47499:SF6">
    <property type="entry name" value="SERINE PROTEASE INHIBITOR KAZAL-TYPE 6"/>
    <property type="match status" value="1"/>
</dbReference>
<reference evidence="7" key="1">
    <citation type="submission" date="2025-08" db="UniProtKB">
        <authorList>
            <consortium name="RefSeq"/>
        </authorList>
    </citation>
    <scope>IDENTIFICATION</scope>
</reference>
<evidence type="ECO:0000256" key="3">
    <source>
        <dbReference type="ARBA" id="ARBA00023157"/>
    </source>
</evidence>
<dbReference type="InterPro" id="IPR002350">
    <property type="entry name" value="Kazal_dom"/>
</dbReference>
<dbReference type="Pfam" id="PF00050">
    <property type="entry name" value="Kazal_1"/>
    <property type="match status" value="1"/>
</dbReference>
<keyword evidence="2" id="KW-0964">Secreted</keyword>
<dbReference type="GeneID" id="111816793"/>
<dbReference type="InParanoid" id="A0A6P6EFP7"/>
<name>A0A6P6EFP7_OCTDE</name>
<comment type="subcellular location">
    <subcellularLocation>
        <location evidence="1">Secreted</location>
    </subcellularLocation>
</comment>
<dbReference type="OrthoDB" id="126772at2759"/>
<dbReference type="PANTHER" id="PTHR47499">
    <property type="entry name" value="SERINE PROTEASE INHIBITOR KAZAL-TYPE 7 SPINK7"/>
    <property type="match status" value="1"/>
</dbReference>
<accession>A0A6P6EFP7</accession>
<organism evidence="6 7">
    <name type="scientific">Octodon degus</name>
    <name type="common">Degu</name>
    <name type="synonym">Sciurus degus</name>
    <dbReference type="NCBI Taxonomy" id="10160"/>
    <lineage>
        <taxon>Eukaryota</taxon>
        <taxon>Metazoa</taxon>
        <taxon>Chordata</taxon>
        <taxon>Craniata</taxon>
        <taxon>Vertebrata</taxon>
        <taxon>Euteleostomi</taxon>
        <taxon>Mammalia</taxon>
        <taxon>Eutheria</taxon>
        <taxon>Euarchontoglires</taxon>
        <taxon>Glires</taxon>
        <taxon>Rodentia</taxon>
        <taxon>Hystricomorpha</taxon>
        <taxon>Octodontidae</taxon>
        <taxon>Octodon</taxon>
    </lineage>
</organism>
<dbReference type="PROSITE" id="PS51465">
    <property type="entry name" value="KAZAL_2"/>
    <property type="match status" value="1"/>
</dbReference>
<keyword evidence="3" id="KW-1015">Disulfide bond</keyword>
<dbReference type="SUPFAM" id="SSF100895">
    <property type="entry name" value="Kazal-type serine protease inhibitors"/>
    <property type="match status" value="1"/>
</dbReference>
<evidence type="ECO:0000313" key="7">
    <source>
        <dbReference type="RefSeq" id="XP_023571151.1"/>
    </source>
</evidence>
<dbReference type="SMART" id="SM00280">
    <property type="entry name" value="KAZAL"/>
    <property type="match status" value="1"/>
</dbReference>
<feature type="domain" description="Kazal-like" evidence="5">
    <location>
        <begin position="25"/>
        <end position="87"/>
    </location>
</feature>
<evidence type="ECO:0000313" key="6">
    <source>
        <dbReference type="Proteomes" id="UP000515203"/>
    </source>
</evidence>
<dbReference type="PROSITE" id="PS51257">
    <property type="entry name" value="PROKAR_LIPOPROTEIN"/>
    <property type="match status" value="1"/>
</dbReference>
<gene>
    <name evidence="7" type="primary">LOC111816793</name>
</gene>
<protein>
    <submittedName>
        <fullName evidence="7">Ovomucoid-like isoform X1</fullName>
    </submittedName>
</protein>
<evidence type="ECO:0000256" key="2">
    <source>
        <dbReference type="ARBA" id="ARBA00022525"/>
    </source>
</evidence>
<evidence type="ECO:0000256" key="1">
    <source>
        <dbReference type="ARBA" id="ARBA00004613"/>
    </source>
</evidence>
<evidence type="ECO:0000256" key="4">
    <source>
        <dbReference type="SAM" id="SignalP"/>
    </source>
</evidence>
<dbReference type="CDD" id="cd00104">
    <property type="entry name" value="KAZAL_FS"/>
    <property type="match status" value="1"/>
</dbReference>
<dbReference type="PROSITE" id="PS00282">
    <property type="entry name" value="KAZAL_1"/>
    <property type="match status" value="1"/>
</dbReference>
<feature type="chain" id="PRO_5028243491" evidence="4">
    <location>
        <begin position="23"/>
        <end position="93"/>
    </location>
</feature>
<proteinExistence type="predicted"/>
<dbReference type="GO" id="GO:0005576">
    <property type="term" value="C:extracellular region"/>
    <property type="evidence" value="ECO:0007669"/>
    <property type="project" value="UniProtKB-SubCell"/>
</dbReference>
<keyword evidence="4" id="KW-0732">Signal</keyword>
<dbReference type="InterPro" id="IPR036058">
    <property type="entry name" value="Kazal_dom_sf"/>
</dbReference>
<sequence>MEKMKNFFLVILVTGCFYCAFGDHAIKTISCEAYEREDEQEKHTCSIRLSPLCASNNVTYPNSCVFCFANIALNNTLTIRYGGICRKEPKSSI</sequence>